<dbReference type="Gene3D" id="1.10.287.110">
    <property type="entry name" value="DnaJ domain"/>
    <property type="match status" value="1"/>
</dbReference>
<keyword evidence="4" id="KW-1185">Reference proteome</keyword>
<dbReference type="Pfam" id="PF00226">
    <property type="entry name" value="DnaJ"/>
    <property type="match status" value="1"/>
</dbReference>
<proteinExistence type="predicted"/>
<dbReference type="CDD" id="cd06257">
    <property type="entry name" value="DnaJ"/>
    <property type="match status" value="1"/>
</dbReference>
<gene>
    <name evidence="3" type="ORF">BVC80_9095g45</name>
</gene>
<dbReference type="Proteomes" id="UP000195402">
    <property type="component" value="Unassembled WGS sequence"/>
</dbReference>
<dbReference type="PANTHER" id="PTHR44137">
    <property type="entry name" value="BNAC03G44070D PROTEIN"/>
    <property type="match status" value="1"/>
</dbReference>
<dbReference type="InterPro" id="IPR024593">
    <property type="entry name" value="DUF3444"/>
</dbReference>
<dbReference type="Pfam" id="PF23551">
    <property type="entry name" value="Zn_ribbon_20"/>
    <property type="match status" value="1"/>
</dbReference>
<dbReference type="OrthoDB" id="66964at2759"/>
<comment type="caution">
    <text evidence="3">The sequence shown here is derived from an EMBL/GenBank/DDBJ whole genome shotgun (WGS) entry which is preliminary data.</text>
</comment>
<feature type="compositionally biased region" description="Basic and acidic residues" evidence="1">
    <location>
        <begin position="354"/>
        <end position="366"/>
    </location>
</feature>
<sequence length="642" mass="74566">MAVRKSIRDEEEEDVEVEALRLKTLAEEKYKHSNLKSALKYAKKAQSLYPDLDGISDMVTTFSILIAASKPSSENSPPDWYKILQVEPFTHINSIKKQYKKLALILHPDKNTCIASEEAFKHVGEAFRVLSDKIRRKDYDLKLRIALQSQATTSNNAVSMVDTFWTACSFCRLSHQFEKRYVGHRLICPSCKKSFLAVEVIVNDELDDQIRVRDMVRTRVRVSNLSKENREKESVGRSGVGNVKRKDTISDFLDSLRLRPQSKKAKTEKEMTLAEMQLEAKRKVDDKKMKTKEIAERTENVKVKEKEKKMKMKEISEKMEKVQEKKMKMKEISEKMEKAKEKKMKMKEMLERVENVKENNKEDKNKNTKKGKDKKKKEKEKEKKKEDRPVAVVSKESSNLEVMTVEDSDFYNFDKDRMERSFKKTQVWAVYDDDDGMPRHYGLIDEVVSVNPFEVKMSWLDLQNSGDEGLICWENSGVHISCGRFKVARKTVIDSVNFFSHVVDCERVAREIYRIYPKKGSVWALYKERVSNRDEGNQVDGDNRCYDIVVFLTSYSEIHGLSMAYLEKVKGFKTVFERREVGCHAIRWFEKDNVRLFSHQIPSKKLSGTEAPGLPKDCWELDPASLPQDLLIIEKDYLLGAA</sequence>
<dbReference type="PROSITE" id="PS50076">
    <property type="entry name" value="DNAJ_2"/>
    <property type="match status" value="1"/>
</dbReference>
<dbReference type="Pfam" id="PF11926">
    <property type="entry name" value="DUF3444"/>
    <property type="match status" value="1"/>
</dbReference>
<dbReference type="SUPFAM" id="SSF46565">
    <property type="entry name" value="Chaperone J-domain"/>
    <property type="match status" value="1"/>
</dbReference>
<feature type="domain" description="J" evidence="2">
    <location>
        <begin position="79"/>
        <end position="143"/>
    </location>
</feature>
<dbReference type="PANTHER" id="PTHR44137:SF24">
    <property type="entry name" value="DNAJ HEAT SHOCK N-TERMINAL DOMAIN-CONTAINING PROTEIN"/>
    <property type="match status" value="1"/>
</dbReference>
<evidence type="ECO:0000256" key="1">
    <source>
        <dbReference type="SAM" id="MobiDB-lite"/>
    </source>
</evidence>
<dbReference type="InterPro" id="IPR056988">
    <property type="entry name" value="Zn_ribbon_pln"/>
</dbReference>
<dbReference type="PRINTS" id="PR00625">
    <property type="entry name" value="JDOMAIN"/>
</dbReference>
<evidence type="ECO:0000259" key="2">
    <source>
        <dbReference type="PROSITE" id="PS50076"/>
    </source>
</evidence>
<dbReference type="FunCoup" id="A0A200PXA9">
    <property type="interactions" value="948"/>
</dbReference>
<feature type="compositionally biased region" description="Basic residues" evidence="1">
    <location>
        <begin position="367"/>
        <end position="378"/>
    </location>
</feature>
<feature type="region of interest" description="Disordered" evidence="1">
    <location>
        <begin position="354"/>
        <end position="393"/>
    </location>
</feature>
<name>A0A200PXA9_MACCD</name>
<dbReference type="InterPro" id="IPR001623">
    <property type="entry name" value="DnaJ_domain"/>
</dbReference>
<accession>A0A200PXA9</accession>
<dbReference type="InterPro" id="IPR036869">
    <property type="entry name" value="J_dom_sf"/>
</dbReference>
<feature type="compositionally biased region" description="Basic and acidic residues" evidence="1">
    <location>
        <begin position="379"/>
        <end position="389"/>
    </location>
</feature>
<dbReference type="InParanoid" id="A0A200PXA9"/>
<dbReference type="AlphaFoldDB" id="A0A200PXA9"/>
<evidence type="ECO:0000313" key="4">
    <source>
        <dbReference type="Proteomes" id="UP000195402"/>
    </source>
</evidence>
<dbReference type="EMBL" id="MVGT01003947">
    <property type="protein sequence ID" value="OVA02852.1"/>
    <property type="molecule type" value="Genomic_DNA"/>
</dbReference>
<dbReference type="OMA" id="RLFHQFE"/>
<dbReference type="SMART" id="SM00271">
    <property type="entry name" value="DnaJ"/>
    <property type="match status" value="1"/>
</dbReference>
<evidence type="ECO:0000313" key="3">
    <source>
        <dbReference type="EMBL" id="OVA02852.1"/>
    </source>
</evidence>
<protein>
    <submittedName>
        <fullName evidence="3">DnaJ domain</fullName>
    </submittedName>
</protein>
<reference evidence="3 4" key="1">
    <citation type="journal article" date="2017" name="Mol. Plant">
        <title>The Genome of Medicinal Plant Macleaya cordata Provides New Insights into Benzylisoquinoline Alkaloids Metabolism.</title>
        <authorList>
            <person name="Liu X."/>
            <person name="Liu Y."/>
            <person name="Huang P."/>
            <person name="Ma Y."/>
            <person name="Qing Z."/>
            <person name="Tang Q."/>
            <person name="Cao H."/>
            <person name="Cheng P."/>
            <person name="Zheng Y."/>
            <person name="Yuan Z."/>
            <person name="Zhou Y."/>
            <person name="Liu J."/>
            <person name="Tang Z."/>
            <person name="Zhuo Y."/>
            <person name="Zhang Y."/>
            <person name="Yu L."/>
            <person name="Huang J."/>
            <person name="Yang P."/>
            <person name="Peng Q."/>
            <person name="Zhang J."/>
            <person name="Jiang W."/>
            <person name="Zhang Z."/>
            <person name="Lin K."/>
            <person name="Ro D.K."/>
            <person name="Chen X."/>
            <person name="Xiong X."/>
            <person name="Shang Y."/>
            <person name="Huang S."/>
            <person name="Zeng J."/>
        </authorList>
    </citation>
    <scope>NUCLEOTIDE SEQUENCE [LARGE SCALE GENOMIC DNA]</scope>
    <source>
        <strain evidence="4">cv. BLH2017</strain>
        <tissue evidence="3">Root</tissue>
    </source>
</reference>
<organism evidence="3 4">
    <name type="scientific">Macleaya cordata</name>
    <name type="common">Five-seeded plume-poppy</name>
    <name type="synonym">Bocconia cordata</name>
    <dbReference type="NCBI Taxonomy" id="56857"/>
    <lineage>
        <taxon>Eukaryota</taxon>
        <taxon>Viridiplantae</taxon>
        <taxon>Streptophyta</taxon>
        <taxon>Embryophyta</taxon>
        <taxon>Tracheophyta</taxon>
        <taxon>Spermatophyta</taxon>
        <taxon>Magnoliopsida</taxon>
        <taxon>Ranunculales</taxon>
        <taxon>Papaveraceae</taxon>
        <taxon>Papaveroideae</taxon>
        <taxon>Macleaya</taxon>
    </lineage>
</organism>